<dbReference type="STRING" id="7244.A0A0Q9WD43"/>
<reference evidence="6 7" key="1">
    <citation type="journal article" date="2007" name="Nature">
        <title>Evolution of genes and genomes on the Drosophila phylogeny.</title>
        <authorList>
            <consortium name="Drosophila 12 Genomes Consortium"/>
            <person name="Clark A.G."/>
            <person name="Eisen M.B."/>
            <person name="Smith D.R."/>
            <person name="Bergman C.M."/>
            <person name="Oliver B."/>
            <person name="Markow T.A."/>
            <person name="Kaufman T.C."/>
            <person name="Kellis M."/>
            <person name="Gelbart W."/>
            <person name="Iyer V.N."/>
            <person name="Pollard D.A."/>
            <person name="Sackton T.B."/>
            <person name="Larracuente A.M."/>
            <person name="Singh N.D."/>
            <person name="Abad J.P."/>
            <person name="Abt D.N."/>
            <person name="Adryan B."/>
            <person name="Aguade M."/>
            <person name="Akashi H."/>
            <person name="Anderson W.W."/>
            <person name="Aquadro C.F."/>
            <person name="Ardell D.H."/>
            <person name="Arguello R."/>
            <person name="Artieri C.G."/>
            <person name="Barbash D.A."/>
            <person name="Barker D."/>
            <person name="Barsanti P."/>
            <person name="Batterham P."/>
            <person name="Batzoglou S."/>
            <person name="Begun D."/>
            <person name="Bhutkar A."/>
            <person name="Blanco E."/>
            <person name="Bosak S.A."/>
            <person name="Bradley R.K."/>
            <person name="Brand A.D."/>
            <person name="Brent M.R."/>
            <person name="Brooks A.N."/>
            <person name="Brown R.H."/>
            <person name="Butlin R.K."/>
            <person name="Caggese C."/>
            <person name="Calvi B.R."/>
            <person name="Bernardo de Carvalho A."/>
            <person name="Caspi A."/>
            <person name="Castrezana S."/>
            <person name="Celniker S.E."/>
            <person name="Chang J.L."/>
            <person name="Chapple C."/>
            <person name="Chatterji S."/>
            <person name="Chinwalla A."/>
            <person name="Civetta A."/>
            <person name="Clifton S.W."/>
            <person name="Comeron J.M."/>
            <person name="Costello J.C."/>
            <person name="Coyne J.A."/>
            <person name="Daub J."/>
            <person name="David R.G."/>
            <person name="Delcher A.L."/>
            <person name="Delehaunty K."/>
            <person name="Do C.B."/>
            <person name="Ebling H."/>
            <person name="Edwards K."/>
            <person name="Eickbush T."/>
            <person name="Evans J.D."/>
            <person name="Filipski A."/>
            <person name="Findeiss S."/>
            <person name="Freyhult E."/>
            <person name="Fulton L."/>
            <person name="Fulton R."/>
            <person name="Garcia A.C."/>
            <person name="Gardiner A."/>
            <person name="Garfield D.A."/>
            <person name="Garvin B.E."/>
            <person name="Gibson G."/>
            <person name="Gilbert D."/>
            <person name="Gnerre S."/>
            <person name="Godfrey J."/>
            <person name="Good R."/>
            <person name="Gotea V."/>
            <person name="Gravely B."/>
            <person name="Greenberg A.J."/>
            <person name="Griffiths-Jones S."/>
            <person name="Gross S."/>
            <person name="Guigo R."/>
            <person name="Gustafson E.A."/>
            <person name="Haerty W."/>
            <person name="Hahn M.W."/>
            <person name="Halligan D.L."/>
            <person name="Halpern A.L."/>
            <person name="Halter G.M."/>
            <person name="Han M.V."/>
            <person name="Heger A."/>
            <person name="Hillier L."/>
            <person name="Hinrichs A.S."/>
            <person name="Holmes I."/>
            <person name="Hoskins R.A."/>
            <person name="Hubisz M.J."/>
            <person name="Hultmark D."/>
            <person name="Huntley M.A."/>
            <person name="Jaffe D.B."/>
            <person name="Jagadeeshan S."/>
            <person name="Jeck W.R."/>
            <person name="Johnson J."/>
            <person name="Jones C.D."/>
            <person name="Jordan W.C."/>
            <person name="Karpen G.H."/>
            <person name="Kataoka E."/>
            <person name="Keightley P.D."/>
            <person name="Kheradpour P."/>
            <person name="Kirkness E.F."/>
            <person name="Koerich L.B."/>
            <person name="Kristiansen K."/>
            <person name="Kudrna D."/>
            <person name="Kulathinal R.J."/>
            <person name="Kumar S."/>
            <person name="Kwok R."/>
            <person name="Lander E."/>
            <person name="Langley C.H."/>
            <person name="Lapoint R."/>
            <person name="Lazzaro B.P."/>
            <person name="Lee S.J."/>
            <person name="Levesque L."/>
            <person name="Li R."/>
            <person name="Lin C.F."/>
            <person name="Lin M.F."/>
            <person name="Lindblad-Toh K."/>
            <person name="Llopart A."/>
            <person name="Long M."/>
            <person name="Low L."/>
            <person name="Lozovsky E."/>
            <person name="Lu J."/>
            <person name="Luo M."/>
            <person name="Machado C.A."/>
            <person name="Makalowski W."/>
            <person name="Marzo M."/>
            <person name="Matsuda M."/>
            <person name="Matzkin L."/>
            <person name="McAllister B."/>
            <person name="McBride C.S."/>
            <person name="McKernan B."/>
            <person name="McKernan K."/>
            <person name="Mendez-Lago M."/>
            <person name="Minx P."/>
            <person name="Mollenhauer M.U."/>
            <person name="Montooth K."/>
            <person name="Mount S.M."/>
            <person name="Mu X."/>
            <person name="Myers E."/>
            <person name="Negre B."/>
            <person name="Newfeld S."/>
            <person name="Nielsen R."/>
            <person name="Noor M.A."/>
            <person name="O'Grady P."/>
            <person name="Pachter L."/>
            <person name="Papaceit M."/>
            <person name="Parisi M.J."/>
            <person name="Parisi M."/>
            <person name="Parts L."/>
            <person name="Pedersen J.S."/>
            <person name="Pesole G."/>
            <person name="Phillippy A.M."/>
            <person name="Ponting C.P."/>
            <person name="Pop M."/>
            <person name="Porcelli D."/>
            <person name="Powell J.R."/>
            <person name="Prohaska S."/>
            <person name="Pruitt K."/>
            <person name="Puig M."/>
            <person name="Quesneville H."/>
            <person name="Ram K.R."/>
            <person name="Rand D."/>
            <person name="Rasmussen M.D."/>
            <person name="Reed L.K."/>
            <person name="Reenan R."/>
            <person name="Reily A."/>
            <person name="Remington K.A."/>
            <person name="Rieger T.T."/>
            <person name="Ritchie M.G."/>
            <person name="Robin C."/>
            <person name="Rogers Y.H."/>
            <person name="Rohde C."/>
            <person name="Rozas J."/>
            <person name="Rubenfield M.J."/>
            <person name="Ruiz A."/>
            <person name="Russo S."/>
            <person name="Salzberg S.L."/>
            <person name="Sanchez-Gracia A."/>
            <person name="Saranga D.J."/>
            <person name="Sato H."/>
            <person name="Schaeffer S.W."/>
            <person name="Schatz M.C."/>
            <person name="Schlenke T."/>
            <person name="Schwartz R."/>
            <person name="Segarra C."/>
            <person name="Singh R.S."/>
            <person name="Sirot L."/>
            <person name="Sirota M."/>
            <person name="Sisneros N.B."/>
            <person name="Smith C.D."/>
            <person name="Smith T.F."/>
            <person name="Spieth J."/>
            <person name="Stage D.E."/>
            <person name="Stark A."/>
            <person name="Stephan W."/>
            <person name="Strausberg R.L."/>
            <person name="Strempel S."/>
            <person name="Sturgill D."/>
            <person name="Sutton G."/>
            <person name="Sutton G.G."/>
            <person name="Tao W."/>
            <person name="Teichmann S."/>
            <person name="Tobari Y.N."/>
            <person name="Tomimura Y."/>
            <person name="Tsolas J.M."/>
            <person name="Valente V.L."/>
            <person name="Venter E."/>
            <person name="Venter J.C."/>
            <person name="Vicario S."/>
            <person name="Vieira F.G."/>
            <person name="Vilella A.J."/>
            <person name="Villasante A."/>
            <person name="Walenz B."/>
            <person name="Wang J."/>
            <person name="Wasserman M."/>
            <person name="Watts T."/>
            <person name="Wilson D."/>
            <person name="Wilson R.K."/>
            <person name="Wing R.A."/>
            <person name="Wolfner M.F."/>
            <person name="Wong A."/>
            <person name="Wong G.K."/>
            <person name="Wu C.I."/>
            <person name="Wu G."/>
            <person name="Yamamoto D."/>
            <person name="Yang H.P."/>
            <person name="Yang S.P."/>
            <person name="Yorke J.A."/>
            <person name="Yoshida K."/>
            <person name="Zdobnov E."/>
            <person name="Zhang P."/>
            <person name="Zhang Y."/>
            <person name="Zimin A.V."/>
            <person name="Baldwin J."/>
            <person name="Abdouelleil A."/>
            <person name="Abdulkadir J."/>
            <person name="Abebe A."/>
            <person name="Abera B."/>
            <person name="Abreu J."/>
            <person name="Acer S.C."/>
            <person name="Aftuck L."/>
            <person name="Alexander A."/>
            <person name="An P."/>
            <person name="Anderson E."/>
            <person name="Anderson S."/>
            <person name="Arachi H."/>
            <person name="Azer M."/>
            <person name="Bachantsang P."/>
            <person name="Barry A."/>
            <person name="Bayul T."/>
            <person name="Berlin A."/>
            <person name="Bessette D."/>
            <person name="Bloom T."/>
            <person name="Blye J."/>
            <person name="Boguslavskiy L."/>
            <person name="Bonnet C."/>
            <person name="Boukhgalter B."/>
            <person name="Bourzgui I."/>
            <person name="Brown A."/>
            <person name="Cahill P."/>
            <person name="Channer S."/>
            <person name="Cheshatsang Y."/>
            <person name="Chuda L."/>
            <person name="Citroen M."/>
            <person name="Collymore A."/>
            <person name="Cooke P."/>
            <person name="Costello M."/>
            <person name="D'Aco K."/>
            <person name="Daza R."/>
            <person name="De Haan G."/>
            <person name="DeGray S."/>
            <person name="DeMaso C."/>
            <person name="Dhargay N."/>
            <person name="Dooley K."/>
            <person name="Dooley E."/>
            <person name="Doricent M."/>
            <person name="Dorje P."/>
            <person name="Dorjee K."/>
            <person name="Dupes A."/>
            <person name="Elong R."/>
            <person name="Falk J."/>
            <person name="Farina A."/>
            <person name="Faro S."/>
            <person name="Ferguson D."/>
            <person name="Fisher S."/>
            <person name="Foley C.D."/>
            <person name="Franke A."/>
            <person name="Friedrich D."/>
            <person name="Gadbois L."/>
            <person name="Gearin G."/>
            <person name="Gearin C.R."/>
            <person name="Giannoukos G."/>
            <person name="Goode T."/>
            <person name="Graham J."/>
            <person name="Grandbois E."/>
            <person name="Grewal S."/>
            <person name="Gyaltsen K."/>
            <person name="Hafez N."/>
            <person name="Hagos B."/>
            <person name="Hall J."/>
            <person name="Henson C."/>
            <person name="Hollinger A."/>
            <person name="Honan T."/>
            <person name="Huard M.D."/>
            <person name="Hughes L."/>
            <person name="Hurhula B."/>
            <person name="Husby M.E."/>
            <person name="Kamat A."/>
            <person name="Kanga B."/>
            <person name="Kashin S."/>
            <person name="Khazanovich D."/>
            <person name="Kisner P."/>
            <person name="Lance K."/>
            <person name="Lara M."/>
            <person name="Lee W."/>
            <person name="Lennon N."/>
            <person name="Letendre F."/>
            <person name="LeVine R."/>
            <person name="Lipovsky A."/>
            <person name="Liu X."/>
            <person name="Liu J."/>
            <person name="Liu S."/>
            <person name="Lokyitsang T."/>
            <person name="Lokyitsang Y."/>
            <person name="Lubonja R."/>
            <person name="Lui A."/>
            <person name="MacDonald P."/>
            <person name="Magnisalis V."/>
            <person name="Maru K."/>
            <person name="Matthews C."/>
            <person name="McCusker W."/>
            <person name="McDonough S."/>
            <person name="Mehta T."/>
            <person name="Meldrim J."/>
            <person name="Meneus L."/>
            <person name="Mihai O."/>
            <person name="Mihalev A."/>
            <person name="Mihova T."/>
            <person name="Mittelman R."/>
            <person name="Mlenga V."/>
            <person name="Montmayeur A."/>
            <person name="Mulrain L."/>
            <person name="Navidi A."/>
            <person name="Naylor J."/>
            <person name="Negash T."/>
            <person name="Nguyen T."/>
            <person name="Nguyen N."/>
            <person name="Nicol R."/>
            <person name="Norbu C."/>
            <person name="Norbu N."/>
            <person name="Novod N."/>
            <person name="O'Neill B."/>
            <person name="Osman S."/>
            <person name="Markiewicz E."/>
            <person name="Oyono O.L."/>
            <person name="Patti C."/>
            <person name="Phunkhang P."/>
            <person name="Pierre F."/>
            <person name="Priest M."/>
            <person name="Raghuraman S."/>
            <person name="Rege F."/>
            <person name="Reyes R."/>
            <person name="Rise C."/>
            <person name="Rogov P."/>
            <person name="Ross K."/>
            <person name="Ryan E."/>
            <person name="Settipalli S."/>
            <person name="Shea T."/>
            <person name="Sherpa N."/>
            <person name="Shi L."/>
            <person name="Shih D."/>
            <person name="Sparrow T."/>
            <person name="Spaulding J."/>
            <person name="Stalker J."/>
            <person name="Stange-Thomann N."/>
            <person name="Stavropoulos S."/>
            <person name="Stone C."/>
            <person name="Strader C."/>
            <person name="Tesfaye S."/>
            <person name="Thomson T."/>
            <person name="Thoulutsang Y."/>
            <person name="Thoulutsang D."/>
            <person name="Topham K."/>
            <person name="Topping I."/>
            <person name="Tsamla T."/>
            <person name="Vassiliev H."/>
            <person name="Vo A."/>
            <person name="Wangchuk T."/>
            <person name="Wangdi T."/>
            <person name="Weiand M."/>
            <person name="Wilkinson J."/>
            <person name="Wilson A."/>
            <person name="Yadav S."/>
            <person name="Young G."/>
            <person name="Yu Q."/>
            <person name="Zembek L."/>
            <person name="Zhong D."/>
            <person name="Zimmer A."/>
            <person name="Zwirko Z."/>
            <person name="Jaffe D.B."/>
            <person name="Alvarez P."/>
            <person name="Brockman W."/>
            <person name="Butler J."/>
            <person name="Chin C."/>
            <person name="Gnerre S."/>
            <person name="Grabherr M."/>
            <person name="Kleber M."/>
            <person name="Mauceli E."/>
            <person name="MacCallum I."/>
        </authorList>
    </citation>
    <scope>NUCLEOTIDE SEQUENCE [LARGE SCALE GENOMIC DNA]</scope>
    <source>
        <strain evidence="7">Tucson 15010-1051.87</strain>
    </source>
</reference>
<sequence length="886" mass="101051">MALNQGKYKPTICAIDEVDDRSYKLHTSQDDERIDGHGSKQQIEGSETAPLTTNQQKLHMEEAGLTPKELEAARKEALSDDSAVGGGVTPTANTPNSTHASANGLRALLLPGRRSFDALMSLSRKRRILYVATACLCALLLVIIFMLLAFWPEVPFYMRAPLCLQRECVESSRQLLLWANTSKSACHETYEWACGNFADEYAKGDYYVIKRGEWNYKTYNEYQELNELNRFISMLPNVAERAYSVESTISSLYRNCRDIDALDKSQSDLLLKQAIKSVGGWQAFSATNRLQNWEYKSALKLLQAKFGIFPYYRVSVENSYNMPYDYIITLDEGQLGLPDKYFYGPDADEEVVRGYKLLLRDFAINMGMVSREADLFADDIFYYERRIVNHIDAAKGSGERQQNKLLRLAELKSIAPSLPILESLQAIFTNIRITEETEVLVRDVEVFHELSTLISTSDKKPINNFIIWSLAREMLPHLSKEYRTLAEHFDHTIYGRTASYPRWLFCSRVVRDWVPFAVDALQQQPPKQQFEAASHSRMSDVNGGLNKTIGNEKFLQLMFYSLRNQLQDSLAQASWLEPTARRFLHKKLAEMRLQFGIPSEVLEQPDYISNYYNDLLLSNLNFVEHLESIWTFRRSRMENKLKPLGMLDVIVSEMYTRDNPQPIAYSNKLNMLLISRVLVSNNYYDYRYPVAVNFARIGTDILETLINNFPTFLLQFNAQSTDLSDAVPEIEYAQPDVSCLSAGQPPRLAHELRSFSPEALKSFHVTLSAARTAARALTSFVTAIDAGSAIQGAGIDQAVTYEALGLTRRLRVPGLRSYNENELFTLAYMQQHCSTTIADKDYARIKPHVERQLAERYLFNATWQHIQFLPRSTNCAASEVSCSNLL</sequence>
<feature type="compositionally biased region" description="Basic and acidic residues" evidence="3">
    <location>
        <begin position="25"/>
        <end position="38"/>
    </location>
</feature>
<dbReference type="InterPro" id="IPR042089">
    <property type="entry name" value="Peptidase_M13_dom_2"/>
</dbReference>
<evidence type="ECO:0000256" key="3">
    <source>
        <dbReference type="SAM" id="MobiDB-lite"/>
    </source>
</evidence>
<feature type="region of interest" description="Disordered" evidence="3">
    <location>
        <begin position="79"/>
        <end position="98"/>
    </location>
</feature>
<evidence type="ECO:0000259" key="5">
    <source>
        <dbReference type="Pfam" id="PF05649"/>
    </source>
</evidence>
<evidence type="ECO:0000313" key="7">
    <source>
        <dbReference type="Proteomes" id="UP000008792"/>
    </source>
</evidence>
<dbReference type="Gene3D" id="1.10.1380.10">
    <property type="entry name" value="Neutral endopeptidase , domain2"/>
    <property type="match status" value="1"/>
</dbReference>
<evidence type="ECO:0000256" key="4">
    <source>
        <dbReference type="SAM" id="Phobius"/>
    </source>
</evidence>
<comment type="subcellular location">
    <subcellularLocation>
        <location evidence="1">Cell membrane</location>
        <topology evidence="1">Single-pass type II membrane protein</topology>
    </subcellularLocation>
</comment>
<dbReference type="Pfam" id="PF05649">
    <property type="entry name" value="Peptidase_M13_N"/>
    <property type="match status" value="1"/>
</dbReference>
<dbReference type="SUPFAM" id="SSF55486">
    <property type="entry name" value="Metalloproteases ('zincins'), catalytic domain"/>
    <property type="match status" value="1"/>
</dbReference>
<dbReference type="InParanoid" id="A0A0Q9WD43"/>
<evidence type="ECO:0000256" key="1">
    <source>
        <dbReference type="ARBA" id="ARBA00004401"/>
    </source>
</evidence>
<accession>A0A0Q9WD43</accession>
<dbReference type="GO" id="GO:0005886">
    <property type="term" value="C:plasma membrane"/>
    <property type="evidence" value="ECO:0007669"/>
    <property type="project" value="UniProtKB-SubCell"/>
</dbReference>
<dbReference type="SMR" id="A0A0Q9WD43"/>
<feature type="compositionally biased region" description="Polar residues" evidence="3">
    <location>
        <begin position="39"/>
        <end position="56"/>
    </location>
</feature>
<keyword evidence="7" id="KW-1185">Reference proteome</keyword>
<keyword evidence="4" id="KW-0472">Membrane</keyword>
<dbReference type="GO" id="GO:0004222">
    <property type="term" value="F:metalloendopeptidase activity"/>
    <property type="evidence" value="ECO:0007669"/>
    <property type="project" value="InterPro"/>
</dbReference>
<dbReference type="EC" id="3.4.24.-" evidence="6"/>
<organism evidence="6 7">
    <name type="scientific">Drosophila virilis</name>
    <name type="common">Fruit fly</name>
    <dbReference type="NCBI Taxonomy" id="7244"/>
    <lineage>
        <taxon>Eukaryota</taxon>
        <taxon>Metazoa</taxon>
        <taxon>Ecdysozoa</taxon>
        <taxon>Arthropoda</taxon>
        <taxon>Hexapoda</taxon>
        <taxon>Insecta</taxon>
        <taxon>Pterygota</taxon>
        <taxon>Neoptera</taxon>
        <taxon>Endopterygota</taxon>
        <taxon>Diptera</taxon>
        <taxon>Brachycera</taxon>
        <taxon>Muscomorpha</taxon>
        <taxon>Ephydroidea</taxon>
        <taxon>Drosophilidae</taxon>
        <taxon>Drosophila</taxon>
    </lineage>
</organism>
<dbReference type="FunCoup" id="A0A0Q9WD43">
    <property type="interactions" value="89"/>
</dbReference>
<proteinExistence type="inferred from homology"/>
<dbReference type="GO" id="GO:0006508">
    <property type="term" value="P:proteolysis"/>
    <property type="evidence" value="ECO:0007669"/>
    <property type="project" value="InterPro"/>
</dbReference>
<evidence type="ECO:0000313" key="6">
    <source>
        <dbReference type="EMBL" id="KRF82274.1"/>
    </source>
</evidence>
<comment type="similarity">
    <text evidence="2">Belongs to the peptidase M13 family.</text>
</comment>
<dbReference type="Gene3D" id="3.40.390.10">
    <property type="entry name" value="Collagenase (Catalytic Domain)"/>
    <property type="match status" value="1"/>
</dbReference>
<feature type="transmembrane region" description="Helical" evidence="4">
    <location>
        <begin position="128"/>
        <end position="151"/>
    </location>
</feature>
<protein>
    <submittedName>
        <fullName evidence="6">Uncharacterized protein, isoform B</fullName>
        <ecNumber evidence="6">3.4.24.-</ecNumber>
    </submittedName>
</protein>
<keyword evidence="4" id="KW-0812">Transmembrane</keyword>
<dbReference type="Proteomes" id="UP000008792">
    <property type="component" value="Unassembled WGS sequence"/>
</dbReference>
<dbReference type="AlphaFoldDB" id="A0A0Q9WD43"/>
<gene>
    <name evidence="6" type="primary">Dvir\GJ18849</name>
    <name evidence="6" type="ORF">Dvir_GJ18849</name>
</gene>
<dbReference type="InterPro" id="IPR024079">
    <property type="entry name" value="MetalloPept_cat_dom_sf"/>
</dbReference>
<name>A0A0Q9WD43_DROVI</name>
<keyword evidence="6" id="KW-0378">Hydrolase</keyword>
<keyword evidence="4" id="KW-1133">Transmembrane helix</keyword>
<evidence type="ECO:0000256" key="2">
    <source>
        <dbReference type="ARBA" id="ARBA00007357"/>
    </source>
</evidence>
<dbReference type="PANTHER" id="PTHR11733">
    <property type="entry name" value="ZINC METALLOPROTEASE FAMILY M13 NEPRILYSIN-RELATED"/>
    <property type="match status" value="1"/>
</dbReference>
<feature type="domain" description="Peptidase M13 N-terminal" evidence="5">
    <location>
        <begin position="186"/>
        <end position="598"/>
    </location>
</feature>
<dbReference type="InterPro" id="IPR000718">
    <property type="entry name" value="Peptidase_M13"/>
</dbReference>
<dbReference type="OrthoDB" id="7867452at2759"/>
<dbReference type="PROSITE" id="PS51885">
    <property type="entry name" value="NEPRILYSIN"/>
    <property type="match status" value="1"/>
</dbReference>
<feature type="region of interest" description="Disordered" evidence="3">
    <location>
        <begin position="25"/>
        <end position="56"/>
    </location>
</feature>
<dbReference type="EMBL" id="CH940651">
    <property type="protein sequence ID" value="KRF82274.1"/>
    <property type="molecule type" value="Genomic_DNA"/>
</dbReference>
<dbReference type="PANTHER" id="PTHR11733:SF228">
    <property type="entry name" value="PROTEIN GONE EARLY"/>
    <property type="match status" value="1"/>
</dbReference>
<dbReference type="InterPro" id="IPR008753">
    <property type="entry name" value="Peptidase_M13_N"/>
</dbReference>